<dbReference type="CDD" id="cd00167">
    <property type="entry name" value="SANT"/>
    <property type="match status" value="1"/>
</dbReference>
<dbReference type="GeneID" id="17256371"/>
<dbReference type="PANTHER" id="PTHR15654:SF2">
    <property type="entry name" value="COILED-COIL DOMAIN-CONTAINING PROTEIN 113"/>
    <property type="match status" value="1"/>
</dbReference>
<feature type="region of interest" description="Disordered" evidence="8">
    <location>
        <begin position="439"/>
        <end position="502"/>
    </location>
</feature>
<feature type="domain" description="HTH myb-type" evidence="10">
    <location>
        <begin position="505"/>
        <end position="551"/>
    </location>
</feature>
<evidence type="ECO:0000256" key="2">
    <source>
        <dbReference type="ARBA" id="ARBA00022794"/>
    </source>
</evidence>
<evidence type="ECO:0000256" key="5">
    <source>
        <dbReference type="ARBA" id="ARBA00044506"/>
    </source>
</evidence>
<dbReference type="PROSITE" id="PS51294">
    <property type="entry name" value="HTH_MYB"/>
    <property type="match status" value="1"/>
</dbReference>
<dbReference type="GO" id="GO:0060271">
    <property type="term" value="P:cilium assembly"/>
    <property type="evidence" value="ECO:0007669"/>
    <property type="project" value="TreeGrafter"/>
</dbReference>
<dbReference type="InterPro" id="IPR017930">
    <property type="entry name" value="Myb_dom"/>
</dbReference>
<evidence type="ECO:0000259" key="10">
    <source>
        <dbReference type="PROSITE" id="PS51294"/>
    </source>
</evidence>
<keyword evidence="12" id="KW-1185">Reference proteome</keyword>
<evidence type="ECO:0000259" key="9">
    <source>
        <dbReference type="PROSITE" id="PS50090"/>
    </source>
</evidence>
<evidence type="ECO:0000256" key="1">
    <source>
        <dbReference type="ARBA" id="ARBA00004138"/>
    </source>
</evidence>
<evidence type="ECO:0000256" key="4">
    <source>
        <dbReference type="ARBA" id="ARBA00023273"/>
    </source>
</evidence>
<accession>A0A0D3IG91</accession>
<dbReference type="EnsemblProtists" id="EOD10276">
    <property type="protein sequence ID" value="EOD10276"/>
    <property type="gene ID" value="EMIHUDRAFT_452735"/>
</dbReference>
<dbReference type="PaxDb" id="2903-EOD10276"/>
<dbReference type="RefSeq" id="XP_005762705.1">
    <property type="nucleotide sequence ID" value="XM_005762648.1"/>
</dbReference>
<dbReference type="Proteomes" id="UP000013827">
    <property type="component" value="Unassembled WGS sequence"/>
</dbReference>
<feature type="compositionally biased region" description="Low complexity" evidence="8">
    <location>
        <begin position="622"/>
        <end position="642"/>
    </location>
</feature>
<evidence type="ECO:0000313" key="11">
    <source>
        <dbReference type="EnsemblProtists" id="EOD10276"/>
    </source>
</evidence>
<evidence type="ECO:0000256" key="8">
    <source>
        <dbReference type="SAM" id="MobiDB-lite"/>
    </source>
</evidence>
<dbReference type="SUPFAM" id="SSF46689">
    <property type="entry name" value="Homeodomain-like"/>
    <property type="match status" value="1"/>
</dbReference>
<dbReference type="Pfam" id="PF13870">
    <property type="entry name" value="CCDC113_CCDC96_CC"/>
    <property type="match status" value="1"/>
</dbReference>
<dbReference type="InterPro" id="IPR001005">
    <property type="entry name" value="SANT/Myb"/>
</dbReference>
<dbReference type="Pfam" id="PF00249">
    <property type="entry name" value="Myb_DNA-binding"/>
    <property type="match status" value="1"/>
</dbReference>
<dbReference type="GO" id="GO:0036064">
    <property type="term" value="C:ciliary basal body"/>
    <property type="evidence" value="ECO:0007669"/>
    <property type="project" value="TreeGrafter"/>
</dbReference>
<comment type="similarity">
    <text evidence="5">Belongs to the CFAP263 family.</text>
</comment>
<feature type="compositionally biased region" description="Basic and acidic residues" evidence="8">
    <location>
        <begin position="493"/>
        <end position="502"/>
    </location>
</feature>
<dbReference type="KEGG" id="ehx:EMIHUDRAFT_452735"/>
<dbReference type="STRING" id="2903.R1DHJ2"/>
<feature type="region of interest" description="Disordered" evidence="8">
    <location>
        <begin position="608"/>
        <end position="681"/>
    </location>
</feature>
<feature type="compositionally biased region" description="Acidic residues" evidence="8">
    <location>
        <begin position="441"/>
        <end position="451"/>
    </location>
</feature>
<evidence type="ECO:0000256" key="7">
    <source>
        <dbReference type="SAM" id="Coils"/>
    </source>
</evidence>
<dbReference type="SMART" id="SM00717">
    <property type="entry name" value="SANT"/>
    <property type="match status" value="1"/>
</dbReference>
<evidence type="ECO:0000313" key="12">
    <source>
        <dbReference type="Proteomes" id="UP000013827"/>
    </source>
</evidence>
<comment type="subcellular location">
    <subcellularLocation>
        <location evidence="1">Cell projection</location>
        <location evidence="1">Cilium</location>
    </subcellularLocation>
</comment>
<sequence length="778" mass="84048">MADLDARPSADLAAENALFESCLARAAARNPAAFEEGGEMALPADAEGVALDAHQRYEVAALEIDDIREETGEVRAQHEALMDALRAQIEATDVRIAEIKKDAYEFKRDIVIGAESSRTGKTVAEKAVRYMDDKIRAKGAVTEKLRLKNSQIKAQAQKLEAQLQQKEDAGGSLRAVDFDQLKIENQQQLEKIEERNSELLRLKLTTGNTIHVLNSLKQRLAALNEESEWLRGEAAGRHAAIAKLADEAKRVDAERERAARLERKAKREAAVAETSKMPNVMEYVQQKAQAYELEKRIASLRKKCELAEMAQVGAFLAAFTFRTLSGALHAVFCPVHLFPAMSATGIVLADGGPSDNVVIGTYEVEAFALASQGMQQQAPAAHARGGAMMRPYVPDPVHWDDGKRCLLVTSPTGVSPAAKKVTRWSSAEDALFADLVKDDVGGDEESPEESEGAAGSHAALFDLSGSPYTRLRRSAPEPLRRQYSDDGEGSLEPSEREGRKDVPMWTVEEDLLILKLVETHGKKWSKIAAHLPGRTDNGVRNRWNRMEKAQTLRTKHGAEHGYRCRRCGQPKRGHICAALTSGDQPEGDNLTQKAAELSALSAKKMQQVLDEKAQAAKDNRRPSQSRQQRSSSCSSGGPTRGTAPPLRHSKSGASGPPPPSKAGAKPPRAAPKGPTYRGSAGHLTVETGAQEPLASMDESQLDAFLTELHLSLAMPTTPNGVGHPLKPAPGVQHPELESILLSGAAVGRLPPVTPQPSTDTLLAQAMPSVSIGATRDAA</sequence>
<evidence type="ECO:0000256" key="6">
    <source>
        <dbReference type="ARBA" id="ARBA00044798"/>
    </source>
</evidence>
<reference evidence="11" key="2">
    <citation type="submission" date="2024-10" db="UniProtKB">
        <authorList>
            <consortium name="EnsemblProtists"/>
        </authorList>
    </citation>
    <scope>IDENTIFICATION</scope>
</reference>
<dbReference type="Gene3D" id="1.10.10.60">
    <property type="entry name" value="Homeodomain-like"/>
    <property type="match status" value="1"/>
</dbReference>
<feature type="compositionally biased region" description="Basic and acidic residues" evidence="8">
    <location>
        <begin position="609"/>
        <end position="621"/>
    </location>
</feature>
<feature type="compositionally biased region" description="Basic and acidic residues" evidence="8">
    <location>
        <begin position="474"/>
        <end position="484"/>
    </location>
</feature>
<dbReference type="PANTHER" id="PTHR15654">
    <property type="entry name" value="COILED-COIL DOMAIN-CONTAINING PROTEIN 113-RELATED"/>
    <property type="match status" value="1"/>
</dbReference>
<dbReference type="GO" id="GO:0005930">
    <property type="term" value="C:axoneme"/>
    <property type="evidence" value="ECO:0007669"/>
    <property type="project" value="TreeGrafter"/>
</dbReference>
<keyword evidence="4" id="KW-0966">Cell projection</keyword>
<keyword evidence="2" id="KW-0970">Cilium biogenesis/degradation</keyword>
<feature type="compositionally biased region" description="Low complexity" evidence="8">
    <location>
        <begin position="661"/>
        <end position="674"/>
    </location>
</feature>
<keyword evidence="3 7" id="KW-0175">Coiled coil</keyword>
<dbReference type="InterPro" id="IPR025254">
    <property type="entry name" value="CCDC113/CCDC96_CC"/>
</dbReference>
<proteinExistence type="inferred from homology"/>
<name>A0A0D3IG91_EMIH1</name>
<reference evidence="12" key="1">
    <citation type="journal article" date="2013" name="Nature">
        <title>Pan genome of the phytoplankton Emiliania underpins its global distribution.</title>
        <authorList>
            <person name="Read B.A."/>
            <person name="Kegel J."/>
            <person name="Klute M.J."/>
            <person name="Kuo A."/>
            <person name="Lefebvre S.C."/>
            <person name="Maumus F."/>
            <person name="Mayer C."/>
            <person name="Miller J."/>
            <person name="Monier A."/>
            <person name="Salamov A."/>
            <person name="Young J."/>
            <person name="Aguilar M."/>
            <person name="Claverie J.M."/>
            <person name="Frickenhaus S."/>
            <person name="Gonzalez K."/>
            <person name="Herman E.K."/>
            <person name="Lin Y.C."/>
            <person name="Napier J."/>
            <person name="Ogata H."/>
            <person name="Sarno A.F."/>
            <person name="Shmutz J."/>
            <person name="Schroeder D."/>
            <person name="de Vargas C."/>
            <person name="Verret F."/>
            <person name="von Dassow P."/>
            <person name="Valentin K."/>
            <person name="Van de Peer Y."/>
            <person name="Wheeler G."/>
            <person name="Dacks J.B."/>
            <person name="Delwiche C.F."/>
            <person name="Dyhrman S.T."/>
            <person name="Glockner G."/>
            <person name="John U."/>
            <person name="Richards T."/>
            <person name="Worden A.Z."/>
            <person name="Zhang X."/>
            <person name="Grigoriev I.V."/>
            <person name="Allen A.E."/>
            <person name="Bidle K."/>
            <person name="Borodovsky M."/>
            <person name="Bowler C."/>
            <person name="Brownlee C."/>
            <person name="Cock J.M."/>
            <person name="Elias M."/>
            <person name="Gladyshev V.N."/>
            <person name="Groth M."/>
            <person name="Guda C."/>
            <person name="Hadaegh A."/>
            <person name="Iglesias-Rodriguez M.D."/>
            <person name="Jenkins J."/>
            <person name="Jones B.M."/>
            <person name="Lawson T."/>
            <person name="Leese F."/>
            <person name="Lindquist E."/>
            <person name="Lobanov A."/>
            <person name="Lomsadze A."/>
            <person name="Malik S.B."/>
            <person name="Marsh M.E."/>
            <person name="Mackinder L."/>
            <person name="Mock T."/>
            <person name="Mueller-Roeber B."/>
            <person name="Pagarete A."/>
            <person name="Parker M."/>
            <person name="Probert I."/>
            <person name="Quesneville H."/>
            <person name="Raines C."/>
            <person name="Rensing S.A."/>
            <person name="Riano-Pachon D.M."/>
            <person name="Richier S."/>
            <person name="Rokitta S."/>
            <person name="Shiraiwa Y."/>
            <person name="Soanes D.M."/>
            <person name="van der Giezen M."/>
            <person name="Wahlund T.M."/>
            <person name="Williams B."/>
            <person name="Wilson W."/>
            <person name="Wolfe G."/>
            <person name="Wurch L.L."/>
        </authorList>
    </citation>
    <scope>NUCLEOTIDE SEQUENCE</scope>
</reference>
<dbReference type="AlphaFoldDB" id="A0A0D3IG91"/>
<dbReference type="InterPro" id="IPR009057">
    <property type="entry name" value="Homeodomain-like_sf"/>
</dbReference>
<feature type="domain" description="Myb-like" evidence="9">
    <location>
        <begin position="505"/>
        <end position="547"/>
    </location>
</feature>
<evidence type="ECO:0000256" key="3">
    <source>
        <dbReference type="ARBA" id="ARBA00023054"/>
    </source>
</evidence>
<protein>
    <recommendedName>
        <fullName evidence="6">Cilia- and flagella-associated protein 263</fullName>
    </recommendedName>
</protein>
<dbReference type="PROSITE" id="PS50090">
    <property type="entry name" value="MYB_LIKE"/>
    <property type="match status" value="1"/>
</dbReference>
<dbReference type="HOGENOM" id="CLU_359994_0_0_1"/>
<dbReference type="eggNOG" id="ENOG502QU7J">
    <property type="taxonomic scope" value="Eukaryota"/>
</dbReference>
<dbReference type="InterPro" id="IPR051885">
    <property type="entry name" value="CC_CF"/>
</dbReference>
<organism evidence="11 12">
    <name type="scientific">Emiliania huxleyi (strain CCMP1516)</name>
    <dbReference type="NCBI Taxonomy" id="280463"/>
    <lineage>
        <taxon>Eukaryota</taxon>
        <taxon>Haptista</taxon>
        <taxon>Haptophyta</taxon>
        <taxon>Prymnesiophyceae</taxon>
        <taxon>Isochrysidales</taxon>
        <taxon>Noelaerhabdaceae</taxon>
        <taxon>Emiliania</taxon>
    </lineage>
</organism>
<feature type="coiled-coil region" evidence="7">
    <location>
        <begin position="142"/>
        <end position="310"/>
    </location>
</feature>